<dbReference type="EMBL" id="NBII01000004">
    <property type="protein sequence ID" value="PAV19468.1"/>
    <property type="molecule type" value="Genomic_DNA"/>
</dbReference>
<gene>
    <name evidence="2" type="ORF">PNOK_0440200</name>
</gene>
<proteinExistence type="predicted"/>
<dbReference type="Pfam" id="PF13519">
    <property type="entry name" value="VWA_2"/>
    <property type="match status" value="1"/>
</dbReference>
<dbReference type="Proteomes" id="UP000217199">
    <property type="component" value="Unassembled WGS sequence"/>
</dbReference>
<dbReference type="InterPro" id="IPR002035">
    <property type="entry name" value="VWF_A"/>
</dbReference>
<dbReference type="GO" id="GO:0003924">
    <property type="term" value="F:GTPase activity"/>
    <property type="evidence" value="ECO:0007669"/>
    <property type="project" value="InterPro"/>
</dbReference>
<dbReference type="SUPFAM" id="SSF52540">
    <property type="entry name" value="P-loop containing nucleoside triphosphate hydrolases"/>
    <property type="match status" value="1"/>
</dbReference>
<reference evidence="2 3" key="1">
    <citation type="journal article" date="2017" name="Mol. Ecol.">
        <title>Comparative and population genomic landscape of Phellinus noxius: A hypervariable fungus causing root rot in trees.</title>
        <authorList>
            <person name="Chung C.L."/>
            <person name="Lee T.J."/>
            <person name="Akiba M."/>
            <person name="Lee H.H."/>
            <person name="Kuo T.H."/>
            <person name="Liu D."/>
            <person name="Ke H.M."/>
            <person name="Yokoi T."/>
            <person name="Roa M.B."/>
            <person name="Lu M.J."/>
            <person name="Chang Y.Y."/>
            <person name="Ann P.J."/>
            <person name="Tsai J.N."/>
            <person name="Chen C.Y."/>
            <person name="Tzean S.S."/>
            <person name="Ota Y."/>
            <person name="Hattori T."/>
            <person name="Sahashi N."/>
            <person name="Liou R.F."/>
            <person name="Kikuchi T."/>
            <person name="Tsai I.J."/>
        </authorList>
    </citation>
    <scope>NUCLEOTIDE SEQUENCE [LARGE SCALE GENOMIC DNA]</scope>
    <source>
        <strain evidence="2 3">FFPRI411160</strain>
    </source>
</reference>
<keyword evidence="3" id="KW-1185">Reference proteome</keyword>
<name>A0A286UIT4_9AGAM</name>
<evidence type="ECO:0000313" key="3">
    <source>
        <dbReference type="Proteomes" id="UP000217199"/>
    </source>
</evidence>
<accession>A0A286UIT4</accession>
<dbReference type="SUPFAM" id="SSF53300">
    <property type="entry name" value="vWA-like"/>
    <property type="match status" value="1"/>
</dbReference>
<dbReference type="SMART" id="SM00327">
    <property type="entry name" value="VWA"/>
    <property type="match status" value="1"/>
</dbReference>
<dbReference type="InParanoid" id="A0A286UIT4"/>
<feature type="domain" description="VWFA" evidence="1">
    <location>
        <begin position="1947"/>
        <end position="2163"/>
    </location>
</feature>
<dbReference type="Gene3D" id="3.40.50.410">
    <property type="entry name" value="von Willebrand factor, type A domain"/>
    <property type="match status" value="1"/>
</dbReference>
<dbReference type="GO" id="GO:0005525">
    <property type="term" value="F:GTP binding"/>
    <property type="evidence" value="ECO:0007669"/>
    <property type="project" value="InterPro"/>
</dbReference>
<protein>
    <recommendedName>
        <fullName evidence="1">VWFA domain-containing protein</fullName>
    </recommendedName>
</protein>
<dbReference type="PANTHER" id="PTHR22796">
    <property type="entry name" value="URG4-RELATED"/>
    <property type="match status" value="1"/>
</dbReference>
<comment type="caution">
    <text evidence="2">The sequence shown here is derived from an EMBL/GenBank/DDBJ whole genome shotgun (WGS) entry which is preliminary data.</text>
</comment>
<dbReference type="PROSITE" id="PS50234">
    <property type="entry name" value="VWFA"/>
    <property type="match status" value="1"/>
</dbReference>
<dbReference type="STRING" id="2282107.A0A286UIT4"/>
<dbReference type="Gene3D" id="3.40.50.300">
    <property type="entry name" value="P-loop containing nucleotide triphosphate hydrolases"/>
    <property type="match status" value="1"/>
</dbReference>
<organism evidence="2 3">
    <name type="scientific">Pyrrhoderma noxium</name>
    <dbReference type="NCBI Taxonomy" id="2282107"/>
    <lineage>
        <taxon>Eukaryota</taxon>
        <taxon>Fungi</taxon>
        <taxon>Dikarya</taxon>
        <taxon>Basidiomycota</taxon>
        <taxon>Agaricomycotina</taxon>
        <taxon>Agaricomycetes</taxon>
        <taxon>Hymenochaetales</taxon>
        <taxon>Hymenochaetaceae</taxon>
        <taxon>Pyrrhoderma</taxon>
    </lineage>
</organism>
<dbReference type="OrthoDB" id="2343366at2759"/>
<dbReference type="InterPro" id="IPR036465">
    <property type="entry name" value="vWFA_dom_sf"/>
</dbReference>
<evidence type="ECO:0000259" key="1">
    <source>
        <dbReference type="PROSITE" id="PS50234"/>
    </source>
</evidence>
<dbReference type="PANTHER" id="PTHR22796:SF1">
    <property type="entry name" value="VWFA DOMAIN-CONTAINING PROTEIN"/>
    <property type="match status" value="1"/>
</dbReference>
<dbReference type="InterPro" id="IPR015894">
    <property type="entry name" value="Guanylate-bd_N"/>
</dbReference>
<evidence type="ECO:0000313" key="2">
    <source>
        <dbReference type="EMBL" id="PAV19468.1"/>
    </source>
</evidence>
<sequence>MNTQPEAPSFSVFDGVENRDRVPSENIDSGTRNEVYYLNSRGDINDEYLKAIGQANDTENPDFISKIEGMFRLLDIVSETGSGGLVDKVIIDQNAVARFINHISPGAYTDLTDINFRNMDSVIVKPVGVYGSKSEIIRLMKELNVIDHSTASILSTSNSHTPSDQKIRPGLYALVCGECASQEQRILIIFWPDDETWNDNADSTIRRNRYTFMRYLSKITDQMIGLLSEEHLRSLVWDEAENKTKDDECDIMDSEWDDTDRLFTFEVQKASEQEENVNFYEGFSIIDSRIKDQSGSSELPDGIDDTQMGTRMVSGDHIQGLMTIAHERQSSNEQNFSQKIYNKHQLESYLNDYEVRLSRDLSYEAIEILSTTKLVKSYGDIFCAFLERKKSILEEQKNEKDTKRREMVAHFSEIETRLSTALECYVVNKVVEKHPVLDKKRIYFYLRREAQVAIEEEGENIRFLSDLRAGTGPLDGTLHQLESDDAHETKLPSKLDSDQKDTVNTGFFNSLISIGQKIVGTVLSRKTSEERISIIDESRNVAQSKLVKDLFSERRKILEDWPELNDIVNAALEAANKDYADHIAQRLKSWQKKVLYEVKEDTKNYTNRLLKGLSESKKSESLDKFFKDIEGLISNGIANRNILHIRSLVLNRNFSGEINGYKIVREPDFIGYTVHPLELTEGDRQQLKMNSTYIPKPNLAKHTAFNFRFPLTSSIKLIRLIGDDKCLLVIENREQDLCIYLKELSHLEAAIQSGRMKKKIKKEKIGDEIHLTFDENAKKLLICGMDHGTPSIKLWIYQFNEDYATLRNLGAPIELTQYYPQGIPILKDIHLISGCDEFALVECSGSVKVFSTITQQFRPAVLQLPSPPLCSFTTPDGSCFCAIITEQDQSKFIVYHWASLGSHPGFSYILPQNVLSNQIPIISSLDDKKNIHVMWLDTSNHLCHSIRLDITQQITEFQFCDLNSKISNQKSQSQTVNNSILDCHFDSWSRFPIIPAIHRRTISYDEYRRPPSILFVTNNHSSFPFSDYFHNMIQELEKTTKKPASSVLNQINVSHSKFADMISDLENTMDISSFKSGEWMVDIFCLIPIQIALARDNRFIPIKDGVWSPEFEKSLLGADVGTVSDSLSFGWYESIFRSYMSTKPVKVVSSMGEQSVGKSFALNHLADTSFAGSAMRTTEGVWMSVTPTEDDLIVVLDFEGVHSIERSAQEDTLLVLFNAAISNLVLFRNNFALSRDIANLFQSFQSSSSILDPEANPSLFQSTLDVVDSDRIEITKEFRLKLHKIVQEEQASNFISRLYRGRVDIIPWPVIESRQFYTLFSTLNKKHLSKRSLTPEKGSAFLQKLKMLMAKLKINDWGSMTQNISTHRAQFLLTSLNISLSTGFTEKDRDDEPLKELETGMEIPSEDTDAVFYIDKLGEHQARKEDILKNLIHRWPEFGVRGNEPDQSWTKCLCIFLEDLVEKRIYHVRSWIDINLSGFQQENNSAIEELRRAIDSGIVDLKRGISICKVQCEECRFLCLLPPFHDGMHDCETDHECHFNCEFTNEHDGPQLCSLPAGHEGVHICNPSEHLCGKPCILEENRGCQGNCTKVFNHTDDEHLCSARRHFCAKKCDLINVLLHDGSHYTCQGSCSYLWDENHDQHACDVASCPIACQLCGRLCESTEHLHGLDENTVHLCSQEHKCRSECESIGVCEIDTVPHSIEETFNGAHDQFQYTRYTQVTKRLACAIPLSPGCLKHDGPHIHSTAMDIFHYCDKRCDNCGYVCTLPQGHPQPEHSTNHGSMSRTRWAVEGHNESIEVDSHKFGSNDDGAPMLCNLMCSNLGRHVHIDYCRSTKANGCNDAEIMHIKTRMEPNPEREKDWVTHNLYWRRLGFKDPYSREERSNFAKCDAMCCGDEHKDPPNPSYCDLPHFHPPAHFNTQAPANGHVSNDGHAFFCKNPAILNQAFHVIFVIDRSSSMGHTDRRPLENLPATQRITQVANNRLGAVYTALYSFWVARHAAMNQGAPQNRRDAYSTILFNSSPVEIYGNDFHSTPDQLIDRLLQQQAGRGTDFDAALVKANELMVRYWSPERSPVIIFLSDGECSMTNNIMYDLCRTAIRLGRAVSFHSVSFGSERYSAWLRRMVDIAKEVEGAAPRDPLLSANAIVESSYNVALDSVRLAETFLGIADSLRKTRGGLIRS</sequence>
<dbReference type="CDD" id="cd00198">
    <property type="entry name" value="vWFA"/>
    <property type="match status" value="1"/>
</dbReference>
<dbReference type="InterPro" id="IPR027417">
    <property type="entry name" value="P-loop_NTPase"/>
</dbReference>
<dbReference type="Pfam" id="PF02263">
    <property type="entry name" value="GBP"/>
    <property type="match status" value="1"/>
</dbReference>